<comment type="caution">
    <text evidence="2">The sequence shown here is derived from an EMBL/GenBank/DDBJ whole genome shotgun (WGS) entry which is preliminary data.</text>
</comment>
<organism evidence="2 3">
    <name type="scientific">Rugosimonospora acidiphila</name>
    <dbReference type="NCBI Taxonomy" id="556531"/>
    <lineage>
        <taxon>Bacteria</taxon>
        <taxon>Bacillati</taxon>
        <taxon>Actinomycetota</taxon>
        <taxon>Actinomycetes</taxon>
        <taxon>Micromonosporales</taxon>
        <taxon>Micromonosporaceae</taxon>
        <taxon>Rugosimonospora</taxon>
    </lineage>
</organism>
<reference evidence="3" key="1">
    <citation type="journal article" date="2019" name="Int. J. Syst. Evol. Microbiol.">
        <title>The Global Catalogue of Microorganisms (GCM) 10K type strain sequencing project: providing services to taxonomists for standard genome sequencing and annotation.</title>
        <authorList>
            <consortium name="The Broad Institute Genomics Platform"/>
            <consortium name="The Broad Institute Genome Sequencing Center for Infectious Disease"/>
            <person name="Wu L."/>
            <person name="Ma J."/>
        </authorList>
    </citation>
    <scope>NUCLEOTIDE SEQUENCE [LARGE SCALE GENOMIC DNA]</scope>
    <source>
        <strain evidence="3">JCM 18304</strain>
    </source>
</reference>
<feature type="domain" description="DUF1707" evidence="1">
    <location>
        <begin position="16"/>
        <end position="65"/>
    </location>
</feature>
<gene>
    <name evidence="2" type="ORF">GCM10023322_42360</name>
</gene>
<protein>
    <recommendedName>
        <fullName evidence="1">DUF1707 domain-containing protein</fullName>
    </recommendedName>
</protein>
<dbReference type="PANTHER" id="PTHR40763">
    <property type="entry name" value="MEMBRANE PROTEIN-RELATED"/>
    <property type="match status" value="1"/>
</dbReference>
<keyword evidence="3" id="KW-1185">Reference proteome</keyword>
<proteinExistence type="predicted"/>
<dbReference type="EMBL" id="BAABJQ010000012">
    <property type="protein sequence ID" value="GAA5189465.1"/>
    <property type="molecule type" value="Genomic_DNA"/>
</dbReference>
<dbReference type="Pfam" id="PF08044">
    <property type="entry name" value="DUF1707"/>
    <property type="match status" value="1"/>
</dbReference>
<dbReference type="Proteomes" id="UP001501570">
    <property type="component" value="Unassembled WGS sequence"/>
</dbReference>
<evidence type="ECO:0000313" key="2">
    <source>
        <dbReference type="EMBL" id="GAA5189465.1"/>
    </source>
</evidence>
<evidence type="ECO:0000313" key="3">
    <source>
        <dbReference type="Proteomes" id="UP001501570"/>
    </source>
</evidence>
<name>A0ABP9S1S8_9ACTN</name>
<dbReference type="PANTHER" id="PTHR40763:SF4">
    <property type="entry name" value="DUF1707 DOMAIN-CONTAINING PROTEIN"/>
    <property type="match status" value="1"/>
</dbReference>
<evidence type="ECO:0000259" key="1">
    <source>
        <dbReference type="Pfam" id="PF08044"/>
    </source>
</evidence>
<sequence>MRGAGRVIFRTMSTPISDVDRERAAELLQRACGDGRLTLEEFTVRVGAVWSADTSTELERTTSDLSPAPLVGSNQTVQQVTCVFGESKRIGRWRLPRSLRAVTVFGDSLLDLREVQTDADVVEITGRCVFGSFKVIVPEGVEVELQGSAVFSAKAIELAPVPRLPGTPLIRVSVNGYFSEIKVRSQGPNSESPLARWARDFFGR</sequence>
<accession>A0ABP9S1S8</accession>
<dbReference type="InterPro" id="IPR012551">
    <property type="entry name" value="DUF1707_SHOCT-like"/>
</dbReference>